<dbReference type="InterPro" id="IPR036910">
    <property type="entry name" value="HMG_box_dom_sf"/>
</dbReference>
<name>A0A397GLX8_9GLOM</name>
<protein>
    <recommendedName>
        <fullName evidence="2">HMG box domain-containing protein</fullName>
    </recommendedName>
</protein>
<dbReference type="InterPro" id="IPR009071">
    <property type="entry name" value="HMG_box_dom"/>
</dbReference>
<sequence>MNEKDLPSQIFYHSVKLLPPAEVELPISNRPINPFVLFRKLSQMSLNQFCDQNYRPRYENNSISILMGNVWNNADENFKLRFKTYTEQVPRLEKKHPNWE</sequence>
<dbReference type="Gene3D" id="1.10.30.10">
    <property type="entry name" value="High mobility group box domain"/>
    <property type="match status" value="1"/>
</dbReference>
<gene>
    <name evidence="3" type="ORF">Glove_481g14</name>
</gene>
<proteinExistence type="predicted"/>
<evidence type="ECO:0000259" key="2">
    <source>
        <dbReference type="PROSITE" id="PS50118"/>
    </source>
</evidence>
<reference evidence="3 4" key="1">
    <citation type="submission" date="2018-08" db="EMBL/GenBank/DDBJ databases">
        <title>Genome and evolution of the arbuscular mycorrhizal fungus Diversispora epigaea (formerly Glomus versiforme) and its bacterial endosymbionts.</title>
        <authorList>
            <person name="Sun X."/>
            <person name="Fei Z."/>
            <person name="Harrison M."/>
        </authorList>
    </citation>
    <scope>NUCLEOTIDE SEQUENCE [LARGE SCALE GENOMIC DNA]</scope>
    <source>
        <strain evidence="3 4">IT104</strain>
    </source>
</reference>
<keyword evidence="4" id="KW-1185">Reference proteome</keyword>
<accession>A0A397GLX8</accession>
<dbReference type="Proteomes" id="UP000266861">
    <property type="component" value="Unassembled WGS sequence"/>
</dbReference>
<evidence type="ECO:0000313" key="3">
    <source>
        <dbReference type="EMBL" id="RHZ51259.1"/>
    </source>
</evidence>
<dbReference type="OrthoDB" id="1919336at2759"/>
<dbReference type="GO" id="GO:0005634">
    <property type="term" value="C:nucleus"/>
    <property type="evidence" value="ECO:0007669"/>
    <property type="project" value="UniProtKB-UniRule"/>
</dbReference>
<dbReference type="SUPFAM" id="SSF47095">
    <property type="entry name" value="HMG-box"/>
    <property type="match status" value="1"/>
</dbReference>
<keyword evidence="1" id="KW-0238">DNA-binding</keyword>
<keyword evidence="1" id="KW-0539">Nucleus</keyword>
<feature type="DNA-binding region" description="HMG box" evidence="1">
    <location>
        <begin position="28"/>
        <end position="100"/>
    </location>
</feature>
<dbReference type="EMBL" id="PQFF01000420">
    <property type="protein sequence ID" value="RHZ51259.1"/>
    <property type="molecule type" value="Genomic_DNA"/>
</dbReference>
<dbReference type="AlphaFoldDB" id="A0A397GLX8"/>
<evidence type="ECO:0000256" key="1">
    <source>
        <dbReference type="PROSITE-ProRule" id="PRU00267"/>
    </source>
</evidence>
<feature type="domain" description="HMG box" evidence="2">
    <location>
        <begin position="28"/>
        <end position="100"/>
    </location>
</feature>
<dbReference type="GO" id="GO:0003677">
    <property type="term" value="F:DNA binding"/>
    <property type="evidence" value="ECO:0007669"/>
    <property type="project" value="UniProtKB-UniRule"/>
</dbReference>
<comment type="caution">
    <text evidence="3">The sequence shown here is derived from an EMBL/GenBank/DDBJ whole genome shotgun (WGS) entry which is preliminary data.</text>
</comment>
<organism evidence="3 4">
    <name type="scientific">Diversispora epigaea</name>
    <dbReference type="NCBI Taxonomy" id="1348612"/>
    <lineage>
        <taxon>Eukaryota</taxon>
        <taxon>Fungi</taxon>
        <taxon>Fungi incertae sedis</taxon>
        <taxon>Mucoromycota</taxon>
        <taxon>Glomeromycotina</taxon>
        <taxon>Glomeromycetes</taxon>
        <taxon>Diversisporales</taxon>
        <taxon>Diversisporaceae</taxon>
        <taxon>Diversispora</taxon>
    </lineage>
</organism>
<evidence type="ECO:0000313" key="4">
    <source>
        <dbReference type="Proteomes" id="UP000266861"/>
    </source>
</evidence>
<dbReference type="PROSITE" id="PS50118">
    <property type="entry name" value="HMG_BOX_2"/>
    <property type="match status" value="1"/>
</dbReference>